<dbReference type="SUPFAM" id="SSF52091">
    <property type="entry name" value="SpoIIaa-like"/>
    <property type="match status" value="1"/>
</dbReference>
<reference evidence="2 3" key="1">
    <citation type="submission" date="2021-03" db="EMBL/GenBank/DDBJ databases">
        <title>Genomic Encyclopedia of Type Strains, Phase IV (KMG-IV): sequencing the most valuable type-strain genomes for metagenomic binning, comparative biology and taxonomic classification.</title>
        <authorList>
            <person name="Goeker M."/>
        </authorList>
    </citation>
    <scope>NUCLEOTIDE SEQUENCE [LARGE SCALE GENOMIC DNA]</scope>
    <source>
        <strain evidence="2 3">DSM 21292</strain>
    </source>
</reference>
<keyword evidence="3" id="KW-1185">Reference proteome</keyword>
<dbReference type="PROSITE" id="PS50801">
    <property type="entry name" value="STAS"/>
    <property type="match status" value="1"/>
</dbReference>
<evidence type="ECO:0000313" key="3">
    <source>
        <dbReference type="Proteomes" id="UP000810207"/>
    </source>
</evidence>
<sequence length="310" mass="35477">MVKISRKEDDLMVSIKFPPKYTLGNFFDVCQLINRYQYRIEDEGSLRLDLSEITFIDPFGMVTLLSIGRHIFNTYGFQIIIKLPEGEAGSYMNRAGLDSLIDDFITVERSKVNIMNFLRKNENMGVLKYFDSEKDIMQINNEFESWMKNHNFTEYEINNLTTFVSEMIQNVCQHSKTKQKGIVCIQAYVSKKGVPFLSWAIGDTGIGIRESLIQSGVKGIASMTDERVLREVLTKGLSRHQDDITRGNGLHRLYQGAQKRKASLFIQSNSGLFGVHSENNERSKVETRVPWTLYGTNIGFNLEGQHLTSQ</sequence>
<evidence type="ECO:0000259" key="1">
    <source>
        <dbReference type="PROSITE" id="PS50801"/>
    </source>
</evidence>
<evidence type="ECO:0000313" key="2">
    <source>
        <dbReference type="EMBL" id="MBP2248937.1"/>
    </source>
</evidence>
<dbReference type="InterPro" id="IPR002645">
    <property type="entry name" value="STAS_dom"/>
</dbReference>
<dbReference type="Gene3D" id="3.30.565.10">
    <property type="entry name" value="Histidine kinase-like ATPase, C-terminal domain"/>
    <property type="match status" value="1"/>
</dbReference>
<dbReference type="InterPro" id="IPR036513">
    <property type="entry name" value="STAS_dom_sf"/>
</dbReference>
<feature type="domain" description="STAS" evidence="1">
    <location>
        <begin position="1"/>
        <end position="140"/>
    </location>
</feature>
<dbReference type="InterPro" id="IPR036890">
    <property type="entry name" value="HATPase_C_sf"/>
</dbReference>
<proteinExistence type="predicted"/>
<gene>
    <name evidence="2" type="ORF">J2Z28_005631</name>
</gene>
<name>A0ABS4S1C0_PAEXY</name>
<organism evidence="2 3">
    <name type="scientific">Paenibacillus xylanexedens</name>
    <dbReference type="NCBI Taxonomy" id="528191"/>
    <lineage>
        <taxon>Bacteria</taxon>
        <taxon>Bacillati</taxon>
        <taxon>Bacillota</taxon>
        <taxon>Bacilli</taxon>
        <taxon>Bacillales</taxon>
        <taxon>Paenibacillaceae</taxon>
        <taxon>Paenibacillus</taxon>
    </lineage>
</organism>
<accession>A0ABS4S1C0</accession>
<comment type="caution">
    <text evidence="2">The sequence shown here is derived from an EMBL/GenBank/DDBJ whole genome shotgun (WGS) entry which is preliminary data.</text>
</comment>
<dbReference type="EMBL" id="JAGIKV010000030">
    <property type="protein sequence ID" value="MBP2248937.1"/>
    <property type="molecule type" value="Genomic_DNA"/>
</dbReference>
<dbReference type="Proteomes" id="UP000810207">
    <property type="component" value="Unassembled WGS sequence"/>
</dbReference>
<protein>
    <submittedName>
        <fullName evidence="2">Anti-sigma regulatory factor (Ser/Thr protein kinase)</fullName>
    </submittedName>
</protein>